<dbReference type="RefSeq" id="XP_004991323.1">
    <property type="nucleotide sequence ID" value="XM_004991266.1"/>
</dbReference>
<evidence type="ECO:0000313" key="3">
    <source>
        <dbReference type="Proteomes" id="UP000007799"/>
    </source>
</evidence>
<dbReference type="InParanoid" id="F2UH09"/>
<dbReference type="OMA" id="EADHCET"/>
<protein>
    <submittedName>
        <fullName evidence="2">Uncharacterized protein</fullName>
    </submittedName>
</protein>
<dbReference type="SUPFAM" id="SSF53335">
    <property type="entry name" value="S-adenosyl-L-methionine-dependent methyltransferases"/>
    <property type="match status" value="1"/>
</dbReference>
<feature type="compositionally biased region" description="Basic residues" evidence="1">
    <location>
        <begin position="215"/>
        <end position="228"/>
    </location>
</feature>
<sequence>MPASDHCETPREAYADIAPVVSAIAEMCGKTDDSVTIYDPYFCAGAMKQRLASCGFPNIINRNSDFYEDIRTNNIPEYDILITNPPYSTEPYNHIKRLMQFLADMGKPFFILQPVYVYTKPYYQAARERLGEGCFFITPSHRYRFETPQGMRNVRQQELITSPFVSLWYCYVPAHMFPKLRRWWCAEGHRLSQGCVMRAQSRNLPQKFKDSHDATRHRKRPKQRRAMQRRHDEKQQVEDEQQQAHGGGGGGGRGRGGVRAQHVNFKSSQQHHHDDDDDAWKHTTTANLNI</sequence>
<dbReference type="PANTHER" id="PTHR39444">
    <property type="entry name" value="SITE-SPECIFIC DNA-METHYLTRANSFERASE (ADENINE-SPECIFIC)"/>
    <property type="match status" value="1"/>
</dbReference>
<evidence type="ECO:0000313" key="2">
    <source>
        <dbReference type="EMBL" id="EGD76408.1"/>
    </source>
</evidence>
<evidence type="ECO:0000256" key="1">
    <source>
        <dbReference type="SAM" id="MobiDB-lite"/>
    </source>
</evidence>
<dbReference type="eggNOG" id="ENOG502S2G6">
    <property type="taxonomic scope" value="Eukaryota"/>
</dbReference>
<dbReference type="InterPro" id="IPR002052">
    <property type="entry name" value="DNA_methylase_N6_adenine_CS"/>
</dbReference>
<dbReference type="AlphaFoldDB" id="F2UH09"/>
<dbReference type="PANTHER" id="PTHR39444:SF3">
    <property type="entry name" value="SITE-SPECIFIC DNA-METHYLTRANSFERASE (ADENINE-SPECIFIC)"/>
    <property type="match status" value="1"/>
</dbReference>
<dbReference type="OrthoDB" id="203687at2759"/>
<feature type="compositionally biased region" description="Gly residues" evidence="1">
    <location>
        <begin position="245"/>
        <end position="257"/>
    </location>
</feature>
<dbReference type="Proteomes" id="UP000007799">
    <property type="component" value="Unassembled WGS sequence"/>
</dbReference>
<dbReference type="PROSITE" id="PS00092">
    <property type="entry name" value="N6_MTASE"/>
    <property type="match status" value="1"/>
</dbReference>
<reference evidence="2" key="1">
    <citation type="submission" date="2009-08" db="EMBL/GenBank/DDBJ databases">
        <title>Annotation of Salpingoeca rosetta.</title>
        <authorList>
            <consortium name="The Broad Institute Genome Sequencing Platform"/>
            <person name="Russ C."/>
            <person name="Cuomo C."/>
            <person name="Burger G."/>
            <person name="Gray M.W."/>
            <person name="Holland P.W.H."/>
            <person name="King N."/>
            <person name="Lang F.B.F."/>
            <person name="Roger A.J."/>
            <person name="Ruiz-Trillo I."/>
            <person name="Young S.K."/>
            <person name="Zeng Q."/>
            <person name="Gargeya S."/>
            <person name="Alvarado L."/>
            <person name="Berlin A."/>
            <person name="Chapman S.B."/>
            <person name="Chen Z."/>
            <person name="Freedman E."/>
            <person name="Gellesch M."/>
            <person name="Goldberg J."/>
            <person name="Griggs A."/>
            <person name="Gujja S."/>
            <person name="Heilman E."/>
            <person name="Heiman D."/>
            <person name="Howarth C."/>
            <person name="Mehta T."/>
            <person name="Neiman D."/>
            <person name="Pearson M."/>
            <person name="Roberts A."/>
            <person name="Saif S."/>
            <person name="Shea T."/>
            <person name="Shenoy N."/>
            <person name="Sisk P."/>
            <person name="Stolte C."/>
            <person name="Sykes S."/>
            <person name="White J."/>
            <person name="Yandava C."/>
            <person name="Haas B."/>
            <person name="Nusbaum C."/>
            <person name="Birren B."/>
        </authorList>
    </citation>
    <scope>NUCLEOTIDE SEQUENCE [LARGE SCALE GENOMIC DNA]</scope>
    <source>
        <strain evidence="2">ATCC 50818</strain>
    </source>
</reference>
<dbReference type="GO" id="GO:0008168">
    <property type="term" value="F:methyltransferase activity"/>
    <property type="evidence" value="ECO:0007669"/>
    <property type="project" value="InterPro"/>
</dbReference>
<dbReference type="GO" id="GO:0032259">
    <property type="term" value="P:methylation"/>
    <property type="evidence" value="ECO:0007669"/>
    <property type="project" value="InterPro"/>
</dbReference>
<gene>
    <name evidence="2" type="ORF">PTSG_07527</name>
</gene>
<feature type="region of interest" description="Disordered" evidence="1">
    <location>
        <begin position="202"/>
        <end position="290"/>
    </location>
</feature>
<name>F2UH09_SALR5</name>
<dbReference type="KEGG" id="sre:PTSG_07527"/>
<dbReference type="EMBL" id="GL832974">
    <property type="protein sequence ID" value="EGD76408.1"/>
    <property type="molecule type" value="Genomic_DNA"/>
</dbReference>
<accession>F2UH09</accession>
<dbReference type="GO" id="GO:0003676">
    <property type="term" value="F:nucleic acid binding"/>
    <property type="evidence" value="ECO:0007669"/>
    <property type="project" value="InterPro"/>
</dbReference>
<proteinExistence type="predicted"/>
<dbReference type="GeneID" id="16071884"/>
<organism evidence="3">
    <name type="scientific">Salpingoeca rosetta (strain ATCC 50818 / BSB-021)</name>
    <dbReference type="NCBI Taxonomy" id="946362"/>
    <lineage>
        <taxon>Eukaryota</taxon>
        <taxon>Choanoflagellata</taxon>
        <taxon>Craspedida</taxon>
        <taxon>Salpingoecidae</taxon>
        <taxon>Salpingoeca</taxon>
    </lineage>
</organism>
<dbReference type="InterPro" id="IPR029063">
    <property type="entry name" value="SAM-dependent_MTases_sf"/>
</dbReference>
<keyword evidence="3" id="KW-1185">Reference proteome</keyword>